<dbReference type="GeneID" id="19205945"/>
<feature type="compositionally biased region" description="Low complexity" evidence="1">
    <location>
        <begin position="527"/>
        <end position="560"/>
    </location>
</feature>
<dbReference type="KEGG" id="cput:CONPUDRAFT_168227"/>
<organism evidence="2 3">
    <name type="scientific">Coniophora puteana (strain RWD-64-598)</name>
    <name type="common">Brown rot fungus</name>
    <dbReference type="NCBI Taxonomy" id="741705"/>
    <lineage>
        <taxon>Eukaryota</taxon>
        <taxon>Fungi</taxon>
        <taxon>Dikarya</taxon>
        <taxon>Basidiomycota</taxon>
        <taxon>Agaricomycotina</taxon>
        <taxon>Agaricomycetes</taxon>
        <taxon>Agaricomycetidae</taxon>
        <taxon>Boletales</taxon>
        <taxon>Coniophorineae</taxon>
        <taxon>Coniophoraceae</taxon>
        <taxon>Coniophora</taxon>
    </lineage>
</organism>
<dbReference type="OMA" id="HSIRPWI"/>
<sequence length="685" mass="71195">MSVHHDSQPLASSSKITPNIAISDPSSSKSADSGAQDGSGDAKSDWHTIRPWTPRLALAVREITSVSATFVLADSLAVPDELAEGFEGDEEGDGGGEDQGQGQGDGNAEGDGGERGEEKAKEREGRSRRRGMSTSSWSSTKDGGDGADGDGGGNVSTTGADNANANTNASSEERSLESSRPTIADALAPGLSLTVNGSPWARVILRVDEPGDRAVIVIYGLMPGRQYDIDLGLQTAWGNVRGRITTDADATDDSAPSDMSGPTINGTTAGASLQPSITASSSLLPSPTTPISSIGAQPSSPPSPSSSPGPNNAQLAAHQAQLTPLLSTHTQLSQALKSARRDAQRADAAARGEADALRRAAERAAAADVRARGRILGLGEAVRRAEAATAQMREETRDIEGELPGLEATVHAREDDVARVRRDADEARRQREEQEEEGRRRLERGRAEVNACGHRLERLKARTEKLEGGMPELEKQLQEVEEEIKRAEEEAVANSEQAQAQAAAAAAAATTSASSSTSPHRRRSYGPHPSIPSHHLAPPHLAHASHLQGSLQTQQQQQQQHPAPIARPSIMLSASSTQPALAPPSVIQRPRGAIPSSTSLGGNSGSSAVGTLSLVPGTLGAERMSSTLSSRAPVFEPSQARWGAMLSGTPTGSANPATGGAGVLGPTAIQPIQRPARTGNVGVHR</sequence>
<feature type="compositionally biased region" description="Low complexity" evidence="1">
    <location>
        <begin position="596"/>
        <end position="606"/>
    </location>
</feature>
<dbReference type="RefSeq" id="XP_007772650.1">
    <property type="nucleotide sequence ID" value="XM_007774460.1"/>
</dbReference>
<feature type="region of interest" description="Disordered" evidence="1">
    <location>
        <begin position="486"/>
        <end position="606"/>
    </location>
</feature>
<feature type="compositionally biased region" description="Low complexity" evidence="1">
    <location>
        <begin position="247"/>
        <end position="260"/>
    </location>
</feature>
<feature type="compositionally biased region" description="Polar residues" evidence="1">
    <location>
        <begin position="262"/>
        <end position="274"/>
    </location>
</feature>
<keyword evidence="3" id="KW-1185">Reference proteome</keyword>
<protein>
    <submittedName>
        <fullName evidence="2">Uncharacterized protein</fullName>
    </submittedName>
</protein>
<dbReference type="OrthoDB" id="2596255at2759"/>
<evidence type="ECO:0000313" key="3">
    <source>
        <dbReference type="Proteomes" id="UP000053558"/>
    </source>
</evidence>
<feature type="compositionally biased region" description="Basic and acidic residues" evidence="1">
    <location>
        <begin position="112"/>
        <end position="125"/>
    </location>
</feature>
<gene>
    <name evidence="2" type="ORF">CONPUDRAFT_168227</name>
</gene>
<feature type="compositionally biased region" description="Low complexity" evidence="1">
    <location>
        <begin position="132"/>
        <end position="141"/>
    </location>
</feature>
<accession>A0A5M3MDD8</accession>
<feature type="compositionally biased region" description="Low complexity" evidence="1">
    <location>
        <begin position="492"/>
        <end position="518"/>
    </location>
</feature>
<name>A0A5M3MDD8_CONPW</name>
<evidence type="ECO:0000256" key="1">
    <source>
        <dbReference type="SAM" id="MobiDB-lite"/>
    </source>
</evidence>
<feature type="compositionally biased region" description="Gly residues" evidence="1">
    <location>
        <begin position="97"/>
        <end position="110"/>
    </location>
</feature>
<feature type="compositionally biased region" description="Low complexity" evidence="1">
    <location>
        <begin position="275"/>
        <end position="298"/>
    </location>
</feature>
<feature type="compositionally biased region" description="Low complexity" evidence="1">
    <location>
        <begin position="156"/>
        <end position="170"/>
    </location>
</feature>
<proteinExistence type="predicted"/>
<dbReference type="AlphaFoldDB" id="A0A5M3MDD8"/>
<feature type="region of interest" description="Disordered" evidence="1">
    <location>
        <begin position="247"/>
        <end position="315"/>
    </location>
</feature>
<dbReference type="Gene3D" id="1.10.287.1490">
    <property type="match status" value="1"/>
</dbReference>
<feature type="region of interest" description="Disordered" evidence="1">
    <location>
        <begin position="1"/>
        <end position="50"/>
    </location>
</feature>
<evidence type="ECO:0000313" key="2">
    <source>
        <dbReference type="EMBL" id="EIW77238.1"/>
    </source>
</evidence>
<reference evidence="3" key="1">
    <citation type="journal article" date="2012" name="Science">
        <title>The Paleozoic origin of enzymatic lignin decomposition reconstructed from 31 fungal genomes.</title>
        <authorList>
            <person name="Floudas D."/>
            <person name="Binder M."/>
            <person name="Riley R."/>
            <person name="Barry K."/>
            <person name="Blanchette R.A."/>
            <person name="Henrissat B."/>
            <person name="Martinez A.T."/>
            <person name="Otillar R."/>
            <person name="Spatafora J.W."/>
            <person name="Yadav J.S."/>
            <person name="Aerts A."/>
            <person name="Benoit I."/>
            <person name="Boyd A."/>
            <person name="Carlson A."/>
            <person name="Copeland A."/>
            <person name="Coutinho P.M."/>
            <person name="de Vries R.P."/>
            <person name="Ferreira P."/>
            <person name="Findley K."/>
            <person name="Foster B."/>
            <person name="Gaskell J."/>
            <person name="Glotzer D."/>
            <person name="Gorecki P."/>
            <person name="Heitman J."/>
            <person name="Hesse C."/>
            <person name="Hori C."/>
            <person name="Igarashi K."/>
            <person name="Jurgens J.A."/>
            <person name="Kallen N."/>
            <person name="Kersten P."/>
            <person name="Kohler A."/>
            <person name="Kuees U."/>
            <person name="Kumar T.K.A."/>
            <person name="Kuo A."/>
            <person name="LaButti K."/>
            <person name="Larrondo L.F."/>
            <person name="Lindquist E."/>
            <person name="Ling A."/>
            <person name="Lombard V."/>
            <person name="Lucas S."/>
            <person name="Lundell T."/>
            <person name="Martin R."/>
            <person name="McLaughlin D.J."/>
            <person name="Morgenstern I."/>
            <person name="Morin E."/>
            <person name="Murat C."/>
            <person name="Nagy L.G."/>
            <person name="Nolan M."/>
            <person name="Ohm R.A."/>
            <person name="Patyshakuliyeva A."/>
            <person name="Rokas A."/>
            <person name="Ruiz-Duenas F.J."/>
            <person name="Sabat G."/>
            <person name="Salamov A."/>
            <person name="Samejima M."/>
            <person name="Schmutz J."/>
            <person name="Slot J.C."/>
            <person name="St John F."/>
            <person name="Stenlid J."/>
            <person name="Sun H."/>
            <person name="Sun S."/>
            <person name="Syed K."/>
            <person name="Tsang A."/>
            <person name="Wiebenga A."/>
            <person name="Young D."/>
            <person name="Pisabarro A."/>
            <person name="Eastwood D.C."/>
            <person name="Martin F."/>
            <person name="Cullen D."/>
            <person name="Grigoriev I.V."/>
            <person name="Hibbett D.S."/>
        </authorList>
    </citation>
    <scope>NUCLEOTIDE SEQUENCE [LARGE SCALE GENOMIC DNA]</scope>
    <source>
        <strain evidence="3">RWD-64-598 SS2</strain>
    </source>
</reference>
<dbReference type="EMBL" id="JH711584">
    <property type="protein sequence ID" value="EIW77238.1"/>
    <property type="molecule type" value="Genomic_DNA"/>
</dbReference>
<dbReference type="Proteomes" id="UP000053558">
    <property type="component" value="Unassembled WGS sequence"/>
</dbReference>
<comment type="caution">
    <text evidence="2">The sequence shown here is derived from an EMBL/GenBank/DDBJ whole genome shotgun (WGS) entry which is preliminary data.</text>
</comment>
<feature type="region of interest" description="Disordered" evidence="1">
    <location>
        <begin position="81"/>
        <end position="180"/>
    </location>
</feature>
<feature type="compositionally biased region" description="Low complexity" evidence="1">
    <location>
        <begin position="23"/>
        <end position="39"/>
    </location>
</feature>
<feature type="region of interest" description="Disordered" evidence="1">
    <location>
        <begin position="417"/>
        <end position="442"/>
    </location>
</feature>
<feature type="compositionally biased region" description="Acidic residues" evidence="1">
    <location>
        <begin position="81"/>
        <end position="96"/>
    </location>
</feature>